<dbReference type="PANTHER" id="PTHR43034">
    <property type="entry name" value="ION-TRANSLOCATING OXIDOREDUCTASE COMPLEX SUBUNIT C"/>
    <property type="match status" value="1"/>
</dbReference>
<evidence type="ECO:0000259" key="2">
    <source>
        <dbReference type="Pfam" id="PF13375"/>
    </source>
</evidence>
<dbReference type="InterPro" id="IPR010208">
    <property type="entry name" value="Ion_transpt_RnfC/RsxC"/>
</dbReference>
<dbReference type="GO" id="GO:0009055">
    <property type="term" value="F:electron transfer activity"/>
    <property type="evidence" value="ECO:0007669"/>
    <property type="project" value="InterPro"/>
</dbReference>
<name>A0A378MX05_MANHA</name>
<gene>
    <name evidence="3" type="ORF">NCTC10638_01830</name>
</gene>
<dbReference type="EMBL" id="UGPN01000002">
    <property type="protein sequence ID" value="STY60624.1"/>
    <property type="molecule type" value="Genomic_DNA"/>
</dbReference>
<dbReference type="AlphaFoldDB" id="A0A378MX05"/>
<accession>A0A378MX05</accession>
<dbReference type="Proteomes" id="UP000254802">
    <property type="component" value="Unassembled WGS sequence"/>
</dbReference>
<proteinExistence type="predicted"/>
<keyword evidence="1" id="KW-1278">Translocase</keyword>
<dbReference type="GO" id="GO:0051539">
    <property type="term" value="F:4 iron, 4 sulfur cluster binding"/>
    <property type="evidence" value="ECO:0007669"/>
    <property type="project" value="InterPro"/>
</dbReference>
<protein>
    <submittedName>
        <fullName evidence="3">Electron transport complex protein RnfC</fullName>
    </submittedName>
</protein>
<dbReference type="InterPro" id="IPR026902">
    <property type="entry name" value="RnfC_N"/>
</dbReference>
<sequence>MSNPNLVIERIRQNKETGKLWDFPGGIHPMENKSQSNSKPIRTLNLPKFFYVPLVQHSGWAGNY</sequence>
<feature type="domain" description="RnfC Barrel sandwich hybrid" evidence="2">
    <location>
        <begin position="21"/>
        <end position="61"/>
    </location>
</feature>
<evidence type="ECO:0000256" key="1">
    <source>
        <dbReference type="ARBA" id="ARBA00022967"/>
    </source>
</evidence>
<dbReference type="GO" id="GO:0016020">
    <property type="term" value="C:membrane"/>
    <property type="evidence" value="ECO:0007669"/>
    <property type="project" value="InterPro"/>
</dbReference>
<organism evidence="3 4">
    <name type="scientific">Mannheimia haemolytica</name>
    <name type="common">Pasteurella haemolytica</name>
    <dbReference type="NCBI Taxonomy" id="75985"/>
    <lineage>
        <taxon>Bacteria</taxon>
        <taxon>Pseudomonadati</taxon>
        <taxon>Pseudomonadota</taxon>
        <taxon>Gammaproteobacteria</taxon>
        <taxon>Pasteurellales</taxon>
        <taxon>Pasteurellaceae</taxon>
        <taxon>Mannheimia</taxon>
    </lineage>
</organism>
<dbReference type="Pfam" id="PF13375">
    <property type="entry name" value="RnfC_N"/>
    <property type="match status" value="1"/>
</dbReference>
<evidence type="ECO:0000313" key="4">
    <source>
        <dbReference type="Proteomes" id="UP000254802"/>
    </source>
</evidence>
<evidence type="ECO:0000313" key="3">
    <source>
        <dbReference type="EMBL" id="STY60624.1"/>
    </source>
</evidence>
<reference evidence="3 4" key="1">
    <citation type="submission" date="2018-06" db="EMBL/GenBank/DDBJ databases">
        <authorList>
            <consortium name="Pathogen Informatics"/>
            <person name="Doyle S."/>
        </authorList>
    </citation>
    <scope>NUCLEOTIDE SEQUENCE [LARGE SCALE GENOMIC DNA]</scope>
    <source>
        <strain evidence="3 4">NCTC10638</strain>
    </source>
</reference>
<dbReference type="PANTHER" id="PTHR43034:SF2">
    <property type="entry name" value="ION-TRANSLOCATING OXIDOREDUCTASE COMPLEX SUBUNIT C"/>
    <property type="match status" value="1"/>
</dbReference>